<organism evidence="1 2">
    <name type="scientific">Candidatus Magasanikbacteria bacterium CG10_big_fil_rev_8_21_14_0_10_36_16</name>
    <dbReference type="NCBI Taxonomy" id="1974645"/>
    <lineage>
        <taxon>Bacteria</taxon>
        <taxon>Candidatus Magasanikiibacteriota</taxon>
    </lineage>
</organism>
<evidence type="ECO:0000313" key="1">
    <source>
        <dbReference type="EMBL" id="PIR78273.1"/>
    </source>
</evidence>
<reference evidence="2" key="1">
    <citation type="submission" date="2017-09" db="EMBL/GenBank/DDBJ databases">
        <title>Depth-based differentiation of microbial function through sediment-hosted aquifers and enrichment of novel symbionts in the deep terrestrial subsurface.</title>
        <authorList>
            <person name="Probst A.J."/>
            <person name="Ladd B."/>
            <person name="Jarett J.K."/>
            <person name="Geller-Mcgrath D.E."/>
            <person name="Sieber C.M.K."/>
            <person name="Emerson J.B."/>
            <person name="Anantharaman K."/>
            <person name="Thomas B.C."/>
            <person name="Malmstrom R."/>
            <person name="Stieglmeier M."/>
            <person name="Klingl A."/>
            <person name="Woyke T."/>
            <person name="Ryan C.M."/>
            <person name="Banfield J.F."/>
        </authorList>
    </citation>
    <scope>NUCLEOTIDE SEQUENCE [LARGE SCALE GENOMIC DNA]</scope>
</reference>
<evidence type="ECO:0000313" key="2">
    <source>
        <dbReference type="Proteomes" id="UP000230852"/>
    </source>
</evidence>
<accession>A0A2H0U0R1</accession>
<name>A0A2H0U0R1_9BACT</name>
<protein>
    <submittedName>
        <fullName evidence="1">Uncharacterized protein</fullName>
    </submittedName>
</protein>
<dbReference type="AlphaFoldDB" id="A0A2H0U0R1"/>
<dbReference type="Proteomes" id="UP000230852">
    <property type="component" value="Unassembled WGS sequence"/>
</dbReference>
<sequence length="105" mass="12370">MSFFSYLFGTGADKVGKTNINEYKCITRQEVLGLVSPLKVKTLSQKEEKTVEEILWERLKYFHKISLKNIRDILAKLSREHTIGEIDGKYLYKVFEDYFVNNKEN</sequence>
<dbReference type="EMBL" id="PFBU01000051">
    <property type="protein sequence ID" value="PIR78273.1"/>
    <property type="molecule type" value="Genomic_DNA"/>
</dbReference>
<comment type="caution">
    <text evidence="1">The sequence shown here is derived from an EMBL/GenBank/DDBJ whole genome shotgun (WGS) entry which is preliminary data.</text>
</comment>
<proteinExistence type="predicted"/>
<gene>
    <name evidence="1" type="ORF">COU28_02470</name>
</gene>